<dbReference type="KEGG" id="avt:NCTC3438_01440"/>
<dbReference type="NCBIfam" id="NF008746">
    <property type="entry name" value="PRK11779.1"/>
    <property type="match status" value="1"/>
</dbReference>
<dbReference type="Gene3D" id="1.10.287.1240">
    <property type="match status" value="1"/>
</dbReference>
<dbReference type="FunFam" id="1.20.1280.70:FF:000001">
    <property type="entry name" value="Exodeoxyribonuclease I"/>
    <property type="match status" value="1"/>
</dbReference>
<comment type="subunit">
    <text evidence="12">Monomer. Interacts with ssb (via C-terminus); this interaction stimulates the exonuclease activity by recruiting the enzyme to its substrate.</text>
</comment>
<keyword evidence="4 13" id="KW-0540">Nuclease</keyword>
<dbReference type="RefSeq" id="WP_126372468.1">
    <property type="nucleotide sequence ID" value="NZ_LR134167.1"/>
</dbReference>
<evidence type="ECO:0000259" key="17">
    <source>
        <dbReference type="PROSITE" id="PS51785"/>
    </source>
</evidence>
<dbReference type="Pfam" id="PF26016">
    <property type="entry name" value="ExoI_C"/>
    <property type="match status" value="1"/>
</dbReference>
<dbReference type="GO" id="GO:0046872">
    <property type="term" value="F:metal ion binding"/>
    <property type="evidence" value="ECO:0007669"/>
    <property type="project" value="UniProtKB-KW"/>
</dbReference>
<keyword evidence="11 13" id="KW-0234">DNA repair</keyword>
<dbReference type="GO" id="GO:0003677">
    <property type="term" value="F:DNA binding"/>
    <property type="evidence" value="ECO:0007669"/>
    <property type="project" value="UniProtKB-KW"/>
</dbReference>
<dbReference type="Pfam" id="PF00929">
    <property type="entry name" value="RNase_T"/>
    <property type="match status" value="1"/>
</dbReference>
<feature type="binding site" evidence="15">
    <location>
        <position position="11"/>
    </location>
    <ligand>
        <name>Mg(2+)</name>
        <dbReference type="ChEBI" id="CHEBI:18420"/>
        <label>1</label>
    </ligand>
</feature>
<dbReference type="Gene3D" id="3.30.1520.20">
    <property type="entry name" value="Exonuclease ExoI, domain 2"/>
    <property type="match status" value="1"/>
</dbReference>
<dbReference type="Proteomes" id="UP000268198">
    <property type="component" value="Chromosome"/>
</dbReference>
<dbReference type="PIRSF" id="PIRSF000977">
    <property type="entry name" value="Exodeoxyribonuclease_I"/>
    <property type="match status" value="1"/>
</dbReference>
<evidence type="ECO:0000256" key="10">
    <source>
        <dbReference type="ARBA" id="ARBA00023125"/>
    </source>
</evidence>
<evidence type="ECO:0000313" key="19">
    <source>
        <dbReference type="Proteomes" id="UP000268198"/>
    </source>
</evidence>
<proteinExistence type="predicted"/>
<evidence type="ECO:0000259" key="16">
    <source>
        <dbReference type="PROSITE" id="PS51784"/>
    </source>
</evidence>
<dbReference type="PANTHER" id="PTHR11046">
    <property type="entry name" value="OLIGORIBONUCLEASE, MITOCHONDRIAL"/>
    <property type="match status" value="1"/>
</dbReference>
<dbReference type="GO" id="GO:0008310">
    <property type="term" value="F:single-stranded DNA 3'-5' DNA exonuclease activity"/>
    <property type="evidence" value="ECO:0007669"/>
    <property type="project" value="UniProtKB-EC"/>
</dbReference>
<dbReference type="InterPro" id="IPR013620">
    <property type="entry name" value="Exonuc_1_SH3"/>
</dbReference>
<evidence type="ECO:0000256" key="4">
    <source>
        <dbReference type="ARBA" id="ARBA00022722"/>
    </source>
</evidence>
<dbReference type="PANTHER" id="PTHR11046:SF11">
    <property type="entry name" value="EXODEOXYRIBONUCLEASE I"/>
    <property type="match status" value="1"/>
</dbReference>
<feature type="binding site" evidence="14">
    <location>
        <position position="13"/>
    </location>
    <ligand>
        <name>substrate</name>
    </ligand>
</feature>
<evidence type="ECO:0000256" key="13">
    <source>
        <dbReference type="PIRNR" id="PIRNR000977"/>
    </source>
</evidence>
<dbReference type="Gene3D" id="3.30.420.10">
    <property type="entry name" value="Ribonuclease H-like superfamily/Ribonuclease H"/>
    <property type="match status" value="1"/>
</dbReference>
<dbReference type="EC" id="3.1.11.1" evidence="2 13"/>
<comment type="catalytic activity">
    <reaction evidence="1 13">
        <text>Exonucleolytic cleavage in the 3'- to 5'-direction to yield nucleoside 5'-phosphates.</text>
        <dbReference type="EC" id="3.1.11.1"/>
    </reaction>
</comment>
<dbReference type="Pfam" id="PF08411">
    <property type="entry name" value="ExoI_SH3"/>
    <property type="match status" value="1"/>
</dbReference>
<keyword evidence="8 13" id="KW-0269">Exonuclease</keyword>
<dbReference type="FunFam" id="3.30.1520.20:FF:000001">
    <property type="entry name" value="Exodeoxyribonuclease I"/>
    <property type="match status" value="1"/>
</dbReference>
<evidence type="ECO:0000256" key="1">
    <source>
        <dbReference type="ARBA" id="ARBA00000563"/>
    </source>
</evidence>
<reference evidence="18 19" key="1">
    <citation type="submission" date="2018-12" db="EMBL/GenBank/DDBJ databases">
        <authorList>
            <consortium name="Pathogen Informatics"/>
        </authorList>
    </citation>
    <scope>NUCLEOTIDE SEQUENCE [LARGE SCALE GENOMIC DNA]</scope>
    <source>
        <strain evidence="18 19">NCTC3438</strain>
    </source>
</reference>
<dbReference type="FunFam" id="3.30.420.10:FF:000033">
    <property type="entry name" value="Exodeoxyribonuclease I"/>
    <property type="match status" value="1"/>
</dbReference>
<dbReference type="InterPro" id="IPR013520">
    <property type="entry name" value="Ribonucl_H"/>
</dbReference>
<dbReference type="OrthoDB" id="9763470at2"/>
<evidence type="ECO:0000256" key="11">
    <source>
        <dbReference type="ARBA" id="ARBA00023204"/>
    </source>
</evidence>
<evidence type="ECO:0000256" key="14">
    <source>
        <dbReference type="PIRSR" id="PIRSR000977-1"/>
    </source>
</evidence>
<evidence type="ECO:0000256" key="12">
    <source>
        <dbReference type="ARBA" id="ARBA00046792"/>
    </source>
</evidence>
<feature type="domain" description="ExoI SH3-like" evidence="16">
    <location>
        <begin position="198"/>
        <end position="353"/>
    </location>
</feature>
<protein>
    <recommendedName>
        <fullName evidence="3 13">Exodeoxyribonuclease I</fullName>
        <ecNumber evidence="2 13">3.1.11.1</ecNumber>
    </recommendedName>
</protein>
<keyword evidence="9 15" id="KW-0460">Magnesium</keyword>
<evidence type="ECO:0000256" key="15">
    <source>
        <dbReference type="PIRSR" id="PIRSR000977-2"/>
    </source>
</evidence>
<feature type="domain" description="ExoI C-terminal" evidence="17">
    <location>
        <begin position="356"/>
        <end position="472"/>
    </location>
</feature>
<dbReference type="PROSITE" id="PS51785">
    <property type="entry name" value="EXOI_C"/>
    <property type="match status" value="1"/>
</dbReference>
<feature type="binding site" evidence="15">
    <location>
        <position position="182"/>
    </location>
    <ligand>
        <name>Mg(2+)</name>
        <dbReference type="ChEBI" id="CHEBI:18420"/>
        <label>2</label>
    </ligand>
</feature>
<dbReference type="AlphaFoldDB" id="A0A447SRM5"/>
<dbReference type="CDD" id="cd06138">
    <property type="entry name" value="ExoI_N"/>
    <property type="match status" value="1"/>
</dbReference>
<dbReference type="InterPro" id="IPR023607">
    <property type="entry name" value="Exodeoxyribonuclease_I"/>
</dbReference>
<dbReference type="InterPro" id="IPR058561">
    <property type="entry name" value="Exonuc_1_C"/>
</dbReference>
<sequence length="473" mass="55085">MQDNFSFFVYDYESFGVNPATDRPAQFAGIRTDKDFNIIGEPVMFYCKQTNDYLPSPTAVMVTGITPQQCNEQGLPEPEFAARILQEFSQPNTCVMGFNNIRYDDEMTRYTFYRNFIDPYEYSWKNGNSRWDLLDLVRACYALRPDGINWVYDDDGMPSFRLENLTKANGIEHSNAHDAMADVYATIEMAKLIKEKQPRLFQFFFEHRDKKSLEVMINTAEMTPLVHVSGMLGNYRGNTTWIAPLAWHPTNKNAVIMCDLDSNIDDLLNKSAEELRQNLYTKKTELEEQGILPVPLKLVHINKCPILAPAKTLLPENAQRLGIDRQRCLANLTKLRANLNIREKVLQIFTDKRVFEPSDNVETELYSGFFSPNDKNNMAILRDLTPEKLAEHNLTFQDKRVDALLFHYRARHFYKTLTRAEQLRWDKYRRRKLEQSAVQFEQELQALAEEYQNNPEKLALLQQVYEYGVKLLG</sequence>
<keyword evidence="10" id="KW-0238">DNA-binding</keyword>
<dbReference type="PROSITE" id="PS51784">
    <property type="entry name" value="EXOI_SH3"/>
    <property type="match status" value="1"/>
</dbReference>
<dbReference type="InterPro" id="IPR036397">
    <property type="entry name" value="RNaseH_sf"/>
</dbReference>
<keyword evidence="19" id="KW-1185">Reference proteome</keyword>
<keyword evidence="6 13" id="KW-0227">DNA damage</keyword>
<dbReference type="Gene3D" id="1.20.1280.70">
    <property type="entry name" value="Exonuclease ExoI, domain 3"/>
    <property type="match status" value="1"/>
</dbReference>
<dbReference type="InterPro" id="IPR034747">
    <property type="entry name" value="EXOI_SH3"/>
</dbReference>
<evidence type="ECO:0000256" key="6">
    <source>
        <dbReference type="ARBA" id="ARBA00022763"/>
    </source>
</evidence>
<accession>A0A447SRM5</accession>
<evidence type="ECO:0000256" key="8">
    <source>
        <dbReference type="ARBA" id="ARBA00022839"/>
    </source>
</evidence>
<dbReference type="SUPFAM" id="SSF53098">
    <property type="entry name" value="Ribonuclease H-like"/>
    <property type="match status" value="1"/>
</dbReference>
<name>A0A447SRM5_AVIVO</name>
<organism evidence="18 19">
    <name type="scientific">Avibacterium volantium</name>
    <name type="common">Pasteurella volantium</name>
    <dbReference type="NCBI Taxonomy" id="762"/>
    <lineage>
        <taxon>Bacteria</taxon>
        <taxon>Pseudomonadati</taxon>
        <taxon>Pseudomonadota</taxon>
        <taxon>Gammaproteobacteria</taxon>
        <taxon>Pasteurellales</taxon>
        <taxon>Pasteurellaceae</taxon>
        <taxon>Avibacterium</taxon>
    </lineage>
</organism>
<keyword evidence="7 13" id="KW-0378">Hydrolase</keyword>
<evidence type="ECO:0000313" key="18">
    <source>
        <dbReference type="EMBL" id="VEB24285.1"/>
    </source>
</evidence>
<dbReference type="GO" id="GO:0000175">
    <property type="term" value="F:3'-5'-RNA exonuclease activity"/>
    <property type="evidence" value="ECO:0007669"/>
    <property type="project" value="InterPro"/>
</dbReference>
<dbReference type="InterPro" id="IPR012337">
    <property type="entry name" value="RNaseH-like_sf"/>
</dbReference>
<evidence type="ECO:0000256" key="3">
    <source>
        <dbReference type="ARBA" id="ARBA00019900"/>
    </source>
</evidence>
<evidence type="ECO:0000256" key="5">
    <source>
        <dbReference type="ARBA" id="ARBA00022723"/>
    </source>
</evidence>
<dbReference type="GO" id="GO:0006281">
    <property type="term" value="P:DNA repair"/>
    <property type="evidence" value="ECO:0007669"/>
    <property type="project" value="UniProtKB-KW"/>
</dbReference>
<evidence type="ECO:0000256" key="9">
    <source>
        <dbReference type="ARBA" id="ARBA00022842"/>
    </source>
</evidence>
<dbReference type="SMART" id="SM00479">
    <property type="entry name" value="EXOIII"/>
    <property type="match status" value="1"/>
</dbReference>
<keyword evidence="5 15" id="KW-0479">Metal-binding</keyword>
<dbReference type="InterPro" id="IPR038649">
    <property type="entry name" value="EXOI_SH3_sf"/>
</dbReference>
<dbReference type="InterPro" id="IPR022894">
    <property type="entry name" value="Oligoribonuclease"/>
</dbReference>
<gene>
    <name evidence="18" type="primary">sbcB</name>
    <name evidence="18" type="ORF">NCTC3438_01440</name>
</gene>
<evidence type="ECO:0000256" key="7">
    <source>
        <dbReference type="ARBA" id="ARBA00022801"/>
    </source>
</evidence>
<feature type="binding site" evidence="15">
    <location>
        <position position="13"/>
    </location>
    <ligand>
        <name>Mg(2+)</name>
        <dbReference type="ChEBI" id="CHEBI:18420"/>
        <label>2</label>
    </ligand>
</feature>
<comment type="cofactor">
    <cofactor evidence="15">
        <name>Mg(2+)</name>
        <dbReference type="ChEBI" id="CHEBI:18420"/>
    </cofactor>
    <text evidence="15">Binds 2 Mg(2+) ions per monomer.</text>
</comment>
<evidence type="ECO:0000256" key="2">
    <source>
        <dbReference type="ARBA" id="ARBA00012108"/>
    </source>
</evidence>
<dbReference type="EMBL" id="LR134167">
    <property type="protein sequence ID" value="VEB24285.1"/>
    <property type="molecule type" value="Genomic_DNA"/>
</dbReference>
<feature type="binding site" evidence="14">
    <location>
        <position position="161"/>
    </location>
    <ligand>
        <name>substrate</name>
    </ligand>
</feature>